<dbReference type="InterPro" id="IPR000183">
    <property type="entry name" value="Orn/DAP/Arg_de-COase"/>
</dbReference>
<keyword evidence="6" id="KW-1185">Reference proteome</keyword>
<dbReference type="Pfam" id="PF02784">
    <property type="entry name" value="Orn_Arg_deC_N"/>
    <property type="match status" value="1"/>
</dbReference>
<evidence type="ECO:0000259" key="4">
    <source>
        <dbReference type="Pfam" id="PF02784"/>
    </source>
</evidence>
<dbReference type="PROSITE" id="PS00878">
    <property type="entry name" value="ODR_DC_2_1"/>
    <property type="match status" value="1"/>
</dbReference>
<dbReference type="InterPro" id="IPR029066">
    <property type="entry name" value="PLP-binding_barrel"/>
</dbReference>
<dbReference type="InterPro" id="IPR009006">
    <property type="entry name" value="Ala_racemase/Decarboxylase_C"/>
</dbReference>
<evidence type="ECO:0000256" key="1">
    <source>
        <dbReference type="ARBA" id="ARBA00001933"/>
    </source>
</evidence>
<evidence type="ECO:0000313" key="6">
    <source>
        <dbReference type="Proteomes" id="UP000619457"/>
    </source>
</evidence>
<reference evidence="5" key="2">
    <citation type="submission" date="2020-09" db="EMBL/GenBank/DDBJ databases">
        <authorList>
            <person name="Sun Q."/>
            <person name="Kim S."/>
        </authorList>
    </citation>
    <scope>NUCLEOTIDE SEQUENCE</scope>
    <source>
        <strain evidence="5">KCTC 12368</strain>
    </source>
</reference>
<keyword evidence="2 3" id="KW-0663">Pyridoxal phosphate</keyword>
<dbReference type="Proteomes" id="UP000619457">
    <property type="component" value="Unassembled WGS sequence"/>
</dbReference>
<feature type="active site" description="Proton donor" evidence="3">
    <location>
        <position position="415"/>
    </location>
</feature>
<proteinExistence type="predicted"/>
<evidence type="ECO:0000256" key="3">
    <source>
        <dbReference type="PIRSR" id="PIRSR600183-50"/>
    </source>
</evidence>
<protein>
    <submittedName>
        <fullName evidence="5">Diaminopimelate decarboxylase</fullName>
    </submittedName>
</protein>
<evidence type="ECO:0000256" key="2">
    <source>
        <dbReference type="ARBA" id="ARBA00022898"/>
    </source>
</evidence>
<dbReference type="PANTHER" id="PTHR43727:SF2">
    <property type="entry name" value="GROUP IV DECARBOXYLASE"/>
    <property type="match status" value="1"/>
</dbReference>
<feature type="modified residue" description="N6-(pyridoxal phosphate)lysine" evidence="3">
    <location>
        <position position="76"/>
    </location>
</feature>
<dbReference type="EMBL" id="BMWX01000004">
    <property type="protein sequence ID" value="GGZ31358.1"/>
    <property type="molecule type" value="Genomic_DNA"/>
</dbReference>
<dbReference type="SUPFAM" id="SSF50621">
    <property type="entry name" value="Alanine racemase C-terminal domain-like"/>
    <property type="match status" value="1"/>
</dbReference>
<reference evidence="5" key="1">
    <citation type="journal article" date="2014" name="Int. J. Syst. Evol. Microbiol.">
        <title>Complete genome sequence of Corynebacterium casei LMG S-19264T (=DSM 44701T), isolated from a smear-ripened cheese.</title>
        <authorList>
            <consortium name="US DOE Joint Genome Institute (JGI-PGF)"/>
            <person name="Walter F."/>
            <person name="Albersmeier A."/>
            <person name="Kalinowski J."/>
            <person name="Ruckert C."/>
        </authorList>
    </citation>
    <scope>NUCLEOTIDE SEQUENCE</scope>
    <source>
        <strain evidence="5">KCTC 12368</strain>
    </source>
</reference>
<sequence>MNPSYTKGNPDAGLSPITSPWMHRIFQDQKIITGLIEKYGSPINLHHLPTFTDNIASFKKLFETYRLKHQLFYARKANKSRSLVKQALEAGIGVDTASQKELEQSLALGGTADTLVLTSAIKTRAQYELAIKARVPIILDNWDECVMAQGIAEQLNEKAIIGIRISGFIVENTKLYSRFGFDIEVIETFILQNFGENGVFKNLMLQGFHFHLDGYSTRQRGKALSDCIHLASKIKEEGHTIRFIDMGGGILMNYLESEQQWRDFDKALQEGVKANNNPLTFNGNGLGYEVINNELRGQLKTYPYFNKTNGIGFLKEVLDYEDSIAGETNASRLRELGLEIRIEPGRSLLSQTGMTIARVAHRKQDAKGQWLVGLEMNMSQMMSSSEDFLLDPYIMYAEQAGADQPVEVFFTGAYCLERDVLLKRSITLPRLPEIGDFVAFVNTAGYMMHFFETEAHLFELSQNLSFSKEDSLSVSDFTEDDLIA</sequence>
<gene>
    <name evidence="5" type="ORF">GCM10007049_25590</name>
</gene>
<dbReference type="InterPro" id="IPR022644">
    <property type="entry name" value="De-COase2_N"/>
</dbReference>
<name>A0A918Q522_9BACT</name>
<comment type="caution">
    <text evidence="5">The sequence shown here is derived from an EMBL/GenBank/DDBJ whole genome shotgun (WGS) entry which is preliminary data.</text>
</comment>
<comment type="cofactor">
    <cofactor evidence="1 3">
        <name>pyridoxal 5'-phosphate</name>
        <dbReference type="ChEBI" id="CHEBI:597326"/>
    </cofactor>
</comment>
<dbReference type="GO" id="GO:0008836">
    <property type="term" value="F:diaminopimelate decarboxylase activity"/>
    <property type="evidence" value="ECO:0007669"/>
    <property type="project" value="TreeGrafter"/>
</dbReference>
<dbReference type="InterPro" id="IPR022653">
    <property type="entry name" value="De-COase2_pyr-phos_BS"/>
</dbReference>
<dbReference type="AlphaFoldDB" id="A0A918Q522"/>
<dbReference type="RefSeq" id="WP_018474768.1">
    <property type="nucleotide sequence ID" value="NZ_BMWX01000004.1"/>
</dbReference>
<feature type="domain" description="Orn/DAP/Arg decarboxylase 2 N-terminal" evidence="4">
    <location>
        <begin position="55"/>
        <end position="261"/>
    </location>
</feature>
<dbReference type="Gene3D" id="2.40.37.10">
    <property type="entry name" value="Lyase, Ornithine Decarboxylase, Chain A, domain 1"/>
    <property type="match status" value="1"/>
</dbReference>
<dbReference type="GO" id="GO:0009089">
    <property type="term" value="P:lysine biosynthetic process via diaminopimelate"/>
    <property type="evidence" value="ECO:0007669"/>
    <property type="project" value="TreeGrafter"/>
</dbReference>
<dbReference type="SUPFAM" id="SSF51419">
    <property type="entry name" value="PLP-binding barrel"/>
    <property type="match status" value="1"/>
</dbReference>
<dbReference type="PANTHER" id="PTHR43727">
    <property type="entry name" value="DIAMINOPIMELATE DECARBOXYLASE"/>
    <property type="match status" value="1"/>
</dbReference>
<dbReference type="PRINTS" id="PR01179">
    <property type="entry name" value="ODADCRBXLASE"/>
</dbReference>
<evidence type="ECO:0000313" key="5">
    <source>
        <dbReference type="EMBL" id="GGZ31358.1"/>
    </source>
</evidence>
<dbReference type="Gene3D" id="3.20.20.10">
    <property type="entry name" value="Alanine racemase"/>
    <property type="match status" value="1"/>
</dbReference>
<organism evidence="5 6">
    <name type="scientific">Echinicola pacifica</name>
    <dbReference type="NCBI Taxonomy" id="346377"/>
    <lineage>
        <taxon>Bacteria</taxon>
        <taxon>Pseudomonadati</taxon>
        <taxon>Bacteroidota</taxon>
        <taxon>Cytophagia</taxon>
        <taxon>Cytophagales</taxon>
        <taxon>Cyclobacteriaceae</taxon>
        <taxon>Echinicola</taxon>
    </lineage>
</organism>
<accession>A0A918Q522</accession>